<dbReference type="PROSITE" id="PS50110">
    <property type="entry name" value="RESPONSE_REGULATORY"/>
    <property type="match status" value="1"/>
</dbReference>
<keyword evidence="4 10" id="KW-0808">Transferase</keyword>
<dbReference type="InterPro" id="IPR004358">
    <property type="entry name" value="Sig_transdc_His_kin-like_C"/>
</dbReference>
<evidence type="ECO:0000259" key="9">
    <source>
        <dbReference type="PROSITE" id="PS50112"/>
    </source>
</evidence>
<dbReference type="Gene3D" id="3.30.450.40">
    <property type="match status" value="1"/>
</dbReference>
<evidence type="ECO:0000256" key="6">
    <source>
        <dbReference type="PROSITE-ProRule" id="PRU00169"/>
    </source>
</evidence>
<feature type="modified residue" description="4-aspartylphosphate" evidence="6">
    <location>
        <position position="924"/>
    </location>
</feature>
<dbReference type="InterPro" id="IPR036890">
    <property type="entry name" value="HATPase_C_sf"/>
</dbReference>
<evidence type="ECO:0000256" key="4">
    <source>
        <dbReference type="ARBA" id="ARBA00022679"/>
    </source>
</evidence>
<dbReference type="SUPFAM" id="SSF52172">
    <property type="entry name" value="CheY-like"/>
    <property type="match status" value="1"/>
</dbReference>
<name>A0A6J5BMR3_9BURK</name>
<dbReference type="SUPFAM" id="SSF55874">
    <property type="entry name" value="ATPase domain of HSP90 chaperone/DNA topoisomerase II/histidine kinase"/>
    <property type="match status" value="1"/>
</dbReference>
<evidence type="ECO:0000259" key="7">
    <source>
        <dbReference type="PROSITE" id="PS50109"/>
    </source>
</evidence>
<sequence>MLTQRDRVSHPWTDTLARLEDERVMLQRIAAGMPLAEVLGHMLHAIEAQSSVELRASIALVDESGRFLRHGAAPSLPAGFNAAVDHAPIGPQMASWGTAAYSGCPVYVEDIASHPAWEPWRAQALAQGLRACWSTPIKAPDGRLLGVFSNYYLSPRGPSADDIDAIAVVTRSAALAIERHLTETALRRSGERWRAMFEGMQEAFFLSEALRDADGRIVDFRFIEVNPAFERQSGMKEGDTLGHTLREMVPGVPDQILDTFARVVETGEPAQFEFAVPAPRQAWYEARARREGDNQMMALFLDVTARKIAEAELWEGQYRKTFVLGLGDRMRELQQQAAIEQLACESLGQHLALALVAVVDWRAEDAGAVVSTCWRPQPDNGAAAGADLEPELLAQAFEALSCGRTAFLEPLLAQANGTILPSAIVVPMARWGRQGGALVVRPAPGSRLKRGDVACIEELAERLCGAVERSQYARMLEQRVEHAIAERDRIWRLSPELLAVIDAQGRYASVNPAVRKILGWTQEQFLALGLRQQIHPDDYEATRQALAQARQAEATQGVRHLENRVLKRDGSYAWITWSMSWAQDSLYMAGRDDTGLKTQAEMLLETENALRQAQKMEAVGRLTGGIAHDFNNMLQGITGALYLIQRKLAAGVPEQAVRFVSVAMDSANRAAHLTQRLLTFSRRQPIDPQPFAVASTLQSMADLFHRYTGEGVSLVFDLQAELWPVRCDRNQFENALLNLVINACDAMPDGGVLTVSALNTRLDAAFLRPYGGVQAGAFVEVRVQDVGCGMTPDVLAHAFDPFFTTKPLGEGTGLGLSMIYGFAKQAGGVVTLDSEVGAGTSVSIFLPRYDGAAVPAAAALPTTGPLAGSARPALVLLVEDDANVREMVHESLAELGLRVLTAQDGDSGLEQLRAHADIDLLVTDVGLPGLNGRQLADAARAAHPGLKVLLMTGYAESAARGSGFLDSGMELIVKPFALDALAMRVRRMLETGAAAPAALSEAGGGRSPRR</sequence>
<organism evidence="10 11">
    <name type="scientific">Achromobacter insuavis</name>
    <dbReference type="NCBI Taxonomy" id="1287735"/>
    <lineage>
        <taxon>Bacteria</taxon>
        <taxon>Pseudomonadati</taxon>
        <taxon>Pseudomonadota</taxon>
        <taxon>Betaproteobacteria</taxon>
        <taxon>Burkholderiales</taxon>
        <taxon>Alcaligenaceae</taxon>
        <taxon>Achromobacter</taxon>
    </lineage>
</organism>
<dbReference type="Pfam" id="PF13185">
    <property type="entry name" value="GAF_2"/>
    <property type="match status" value="1"/>
</dbReference>
<accession>A0A6J5BMR3</accession>
<evidence type="ECO:0000256" key="5">
    <source>
        <dbReference type="ARBA" id="ARBA00022777"/>
    </source>
</evidence>
<gene>
    <name evidence="10" type="primary">rcsC_13</name>
    <name evidence="10" type="ORF">LMG26845_05810</name>
</gene>
<dbReference type="InterPro" id="IPR001789">
    <property type="entry name" value="Sig_transdc_resp-reg_receiver"/>
</dbReference>
<dbReference type="SMART" id="SM00065">
    <property type="entry name" value="GAF"/>
    <property type="match status" value="1"/>
</dbReference>
<dbReference type="SMART" id="SM00448">
    <property type="entry name" value="REC"/>
    <property type="match status" value="1"/>
</dbReference>
<evidence type="ECO:0000256" key="1">
    <source>
        <dbReference type="ARBA" id="ARBA00000085"/>
    </source>
</evidence>
<dbReference type="InterPro" id="IPR035965">
    <property type="entry name" value="PAS-like_dom_sf"/>
</dbReference>
<dbReference type="SMART" id="SM00091">
    <property type="entry name" value="PAS"/>
    <property type="match status" value="2"/>
</dbReference>
<dbReference type="InterPro" id="IPR003661">
    <property type="entry name" value="HisK_dim/P_dom"/>
</dbReference>
<dbReference type="InterPro" id="IPR029016">
    <property type="entry name" value="GAF-like_dom_sf"/>
</dbReference>
<dbReference type="InterPro" id="IPR003594">
    <property type="entry name" value="HATPase_dom"/>
</dbReference>
<dbReference type="Pfam" id="PF08448">
    <property type="entry name" value="PAS_4"/>
    <property type="match status" value="1"/>
</dbReference>
<dbReference type="Pfam" id="PF02518">
    <property type="entry name" value="HATPase_c"/>
    <property type="match status" value="1"/>
</dbReference>
<dbReference type="PANTHER" id="PTHR43065">
    <property type="entry name" value="SENSOR HISTIDINE KINASE"/>
    <property type="match status" value="1"/>
</dbReference>
<dbReference type="RefSeq" id="WP_054434930.1">
    <property type="nucleotide sequence ID" value="NZ_CADIJR010000111.1"/>
</dbReference>
<dbReference type="NCBIfam" id="TIGR00229">
    <property type="entry name" value="sensory_box"/>
    <property type="match status" value="2"/>
</dbReference>
<dbReference type="SMART" id="SM00388">
    <property type="entry name" value="HisKA"/>
    <property type="match status" value="1"/>
</dbReference>
<reference evidence="10 11" key="1">
    <citation type="submission" date="2020-04" db="EMBL/GenBank/DDBJ databases">
        <authorList>
            <person name="De Canck E."/>
        </authorList>
    </citation>
    <scope>NUCLEOTIDE SEQUENCE [LARGE SCALE GENOMIC DNA]</scope>
    <source>
        <strain evidence="10 11">LMG 26845</strain>
    </source>
</reference>
<feature type="domain" description="PAS" evidence="9">
    <location>
        <begin position="498"/>
        <end position="553"/>
    </location>
</feature>
<dbReference type="Gene3D" id="3.30.565.10">
    <property type="entry name" value="Histidine kinase-like ATPase, C-terminal domain"/>
    <property type="match status" value="1"/>
</dbReference>
<dbReference type="InterPro" id="IPR005467">
    <property type="entry name" value="His_kinase_dom"/>
</dbReference>
<evidence type="ECO:0000256" key="2">
    <source>
        <dbReference type="ARBA" id="ARBA00012438"/>
    </source>
</evidence>
<keyword evidence="3 6" id="KW-0597">Phosphoprotein</keyword>
<dbReference type="InterPro" id="IPR003018">
    <property type="entry name" value="GAF"/>
</dbReference>
<dbReference type="Pfam" id="PF08447">
    <property type="entry name" value="PAS_3"/>
    <property type="match status" value="1"/>
</dbReference>
<dbReference type="EMBL" id="CADIJR010000111">
    <property type="protein sequence ID" value="CAB3711639.1"/>
    <property type="molecule type" value="Genomic_DNA"/>
</dbReference>
<evidence type="ECO:0000313" key="11">
    <source>
        <dbReference type="Proteomes" id="UP000507979"/>
    </source>
</evidence>
<keyword evidence="11" id="KW-1185">Reference proteome</keyword>
<dbReference type="Proteomes" id="UP000507979">
    <property type="component" value="Unassembled WGS sequence"/>
</dbReference>
<keyword evidence="5 10" id="KW-0418">Kinase</keyword>
<dbReference type="Pfam" id="PF00072">
    <property type="entry name" value="Response_reg"/>
    <property type="match status" value="1"/>
</dbReference>
<dbReference type="EC" id="2.7.13.3" evidence="2"/>
<dbReference type="CDD" id="cd00130">
    <property type="entry name" value="PAS"/>
    <property type="match status" value="2"/>
</dbReference>
<dbReference type="Gene3D" id="3.30.450.20">
    <property type="entry name" value="PAS domain"/>
    <property type="match status" value="2"/>
</dbReference>
<dbReference type="GeneID" id="92901716"/>
<evidence type="ECO:0000313" key="10">
    <source>
        <dbReference type="EMBL" id="CAB3711639.1"/>
    </source>
</evidence>
<dbReference type="InterPro" id="IPR000014">
    <property type="entry name" value="PAS"/>
</dbReference>
<protein>
    <recommendedName>
        <fullName evidence="2">histidine kinase</fullName>
        <ecNumber evidence="2">2.7.13.3</ecNumber>
    </recommendedName>
</protein>
<dbReference type="AlphaFoldDB" id="A0A6J5BMR3"/>
<dbReference type="SMART" id="SM00387">
    <property type="entry name" value="HATPase_c"/>
    <property type="match status" value="1"/>
</dbReference>
<proteinExistence type="predicted"/>
<dbReference type="InterPro" id="IPR011006">
    <property type="entry name" value="CheY-like_superfamily"/>
</dbReference>
<dbReference type="InterPro" id="IPR036097">
    <property type="entry name" value="HisK_dim/P_sf"/>
</dbReference>
<dbReference type="PROSITE" id="PS50109">
    <property type="entry name" value="HIS_KIN"/>
    <property type="match status" value="1"/>
</dbReference>
<evidence type="ECO:0000256" key="3">
    <source>
        <dbReference type="ARBA" id="ARBA00022553"/>
    </source>
</evidence>
<comment type="catalytic activity">
    <reaction evidence="1">
        <text>ATP + protein L-histidine = ADP + protein N-phospho-L-histidine.</text>
        <dbReference type="EC" id="2.7.13.3"/>
    </reaction>
</comment>
<dbReference type="Pfam" id="PF00512">
    <property type="entry name" value="HisKA"/>
    <property type="match status" value="1"/>
</dbReference>
<dbReference type="PRINTS" id="PR00344">
    <property type="entry name" value="BCTRLSENSOR"/>
</dbReference>
<evidence type="ECO:0000259" key="8">
    <source>
        <dbReference type="PROSITE" id="PS50110"/>
    </source>
</evidence>
<feature type="domain" description="Histidine kinase" evidence="7">
    <location>
        <begin position="625"/>
        <end position="850"/>
    </location>
</feature>
<dbReference type="Gene3D" id="1.10.287.130">
    <property type="match status" value="1"/>
</dbReference>
<dbReference type="SUPFAM" id="SSF55785">
    <property type="entry name" value="PYP-like sensor domain (PAS domain)"/>
    <property type="match status" value="2"/>
</dbReference>
<dbReference type="SUPFAM" id="SSF47384">
    <property type="entry name" value="Homodimeric domain of signal transducing histidine kinase"/>
    <property type="match status" value="1"/>
</dbReference>
<dbReference type="InterPro" id="IPR013656">
    <property type="entry name" value="PAS_4"/>
</dbReference>
<dbReference type="PANTHER" id="PTHR43065:SF42">
    <property type="entry name" value="TWO-COMPONENT SENSOR PPRA"/>
    <property type="match status" value="1"/>
</dbReference>
<feature type="domain" description="Response regulatory" evidence="8">
    <location>
        <begin position="874"/>
        <end position="989"/>
    </location>
</feature>
<dbReference type="SUPFAM" id="SSF55781">
    <property type="entry name" value="GAF domain-like"/>
    <property type="match status" value="1"/>
</dbReference>
<dbReference type="InterPro" id="IPR013655">
    <property type="entry name" value="PAS_fold_3"/>
</dbReference>
<dbReference type="Gene3D" id="3.40.50.2300">
    <property type="match status" value="1"/>
</dbReference>
<dbReference type="GO" id="GO:0000155">
    <property type="term" value="F:phosphorelay sensor kinase activity"/>
    <property type="evidence" value="ECO:0007669"/>
    <property type="project" value="InterPro"/>
</dbReference>
<dbReference type="PROSITE" id="PS50112">
    <property type="entry name" value="PAS"/>
    <property type="match status" value="1"/>
</dbReference>